<protein>
    <submittedName>
        <fullName evidence="3">ATP-binding protein</fullName>
    </submittedName>
</protein>
<dbReference type="SUPFAM" id="SSF55874">
    <property type="entry name" value="ATPase domain of HSP90 chaperone/DNA topoisomerase II/histidine kinase"/>
    <property type="match status" value="1"/>
</dbReference>
<dbReference type="PANTHER" id="PTHR35526:SF3">
    <property type="entry name" value="ANTI-SIGMA-F FACTOR RSBW"/>
    <property type="match status" value="1"/>
</dbReference>
<dbReference type="Gene3D" id="3.30.565.10">
    <property type="entry name" value="Histidine kinase-like ATPase, C-terminal domain"/>
    <property type="match status" value="1"/>
</dbReference>
<dbReference type="PANTHER" id="PTHR35526">
    <property type="entry name" value="ANTI-SIGMA-F FACTOR RSBW-RELATED"/>
    <property type="match status" value="1"/>
</dbReference>
<evidence type="ECO:0000313" key="3">
    <source>
        <dbReference type="EMBL" id="MDT0269053.1"/>
    </source>
</evidence>
<proteinExistence type="predicted"/>
<keyword evidence="4" id="KW-1185">Reference proteome</keyword>
<dbReference type="Pfam" id="PF13581">
    <property type="entry name" value="HATPase_c_2"/>
    <property type="match status" value="1"/>
</dbReference>
<keyword evidence="1" id="KW-0723">Serine/threonine-protein kinase</keyword>
<keyword evidence="3" id="KW-0067">ATP-binding</keyword>
<dbReference type="CDD" id="cd16936">
    <property type="entry name" value="HATPase_RsbW-like"/>
    <property type="match status" value="1"/>
</dbReference>
<gene>
    <name evidence="3" type="ORF">RM844_22460</name>
</gene>
<dbReference type="InterPro" id="IPR003594">
    <property type="entry name" value="HATPase_dom"/>
</dbReference>
<reference evidence="4" key="1">
    <citation type="submission" date="2023-07" db="EMBL/GenBank/DDBJ databases">
        <title>30 novel species of actinomycetes from the DSMZ collection.</title>
        <authorList>
            <person name="Nouioui I."/>
        </authorList>
    </citation>
    <scope>NUCLEOTIDE SEQUENCE [LARGE SCALE GENOMIC DNA]</scope>
    <source>
        <strain evidence="4">DSM 44915</strain>
    </source>
</reference>
<feature type="domain" description="Histidine kinase/HSP90-like ATPase" evidence="2">
    <location>
        <begin position="24"/>
        <end position="118"/>
    </location>
</feature>
<evidence type="ECO:0000313" key="4">
    <source>
        <dbReference type="Proteomes" id="UP001183410"/>
    </source>
</evidence>
<organism evidence="3 4">
    <name type="scientific">Streptomyces chisholmiae</name>
    <dbReference type="NCBI Taxonomy" id="3075540"/>
    <lineage>
        <taxon>Bacteria</taxon>
        <taxon>Bacillati</taxon>
        <taxon>Actinomycetota</taxon>
        <taxon>Actinomycetes</taxon>
        <taxon>Kitasatosporales</taxon>
        <taxon>Streptomycetaceae</taxon>
        <taxon>Streptomyces</taxon>
    </lineage>
</organism>
<dbReference type="GO" id="GO:0005524">
    <property type="term" value="F:ATP binding"/>
    <property type="evidence" value="ECO:0007669"/>
    <property type="project" value="UniProtKB-KW"/>
</dbReference>
<sequence length="149" mass="16311">MAVAVRSIECQARGWSLTASAAGIEHRRRQTAVLLQEWGATQRAVEMARLGVSELLSNVVKHAVSRRCSLRVSRIGADAVVQVFDQSKDLPVIERPDWMAEGGRGLWLLREMADGFGYMPKPYTSCSGLALGKVVWFSCWGAFPSDGTA</sequence>
<keyword evidence="1" id="KW-0418">Kinase</keyword>
<evidence type="ECO:0000256" key="1">
    <source>
        <dbReference type="ARBA" id="ARBA00022527"/>
    </source>
</evidence>
<accession>A0ABU2JWC9</accession>
<dbReference type="RefSeq" id="WP_311669140.1">
    <property type="nucleotide sequence ID" value="NZ_JAVREO010000014.1"/>
</dbReference>
<evidence type="ECO:0000259" key="2">
    <source>
        <dbReference type="Pfam" id="PF13581"/>
    </source>
</evidence>
<dbReference type="EMBL" id="JAVREO010000014">
    <property type="protein sequence ID" value="MDT0269053.1"/>
    <property type="molecule type" value="Genomic_DNA"/>
</dbReference>
<comment type="caution">
    <text evidence="3">The sequence shown here is derived from an EMBL/GenBank/DDBJ whole genome shotgun (WGS) entry which is preliminary data.</text>
</comment>
<name>A0ABU2JWC9_9ACTN</name>
<keyword evidence="3" id="KW-0547">Nucleotide-binding</keyword>
<keyword evidence="1" id="KW-0808">Transferase</keyword>
<dbReference type="Proteomes" id="UP001183410">
    <property type="component" value="Unassembled WGS sequence"/>
</dbReference>
<dbReference type="InterPro" id="IPR036890">
    <property type="entry name" value="HATPase_C_sf"/>
</dbReference>
<dbReference type="InterPro" id="IPR050267">
    <property type="entry name" value="Anti-sigma-factor_SerPK"/>
</dbReference>